<proteinExistence type="predicted"/>
<dbReference type="InterPro" id="IPR027417">
    <property type="entry name" value="P-loop_NTPase"/>
</dbReference>
<evidence type="ECO:0000313" key="2">
    <source>
        <dbReference type="Proteomes" id="UP001139409"/>
    </source>
</evidence>
<dbReference type="SUPFAM" id="SSF52540">
    <property type="entry name" value="P-loop containing nucleoside triphosphate hydrolases"/>
    <property type="match status" value="1"/>
</dbReference>
<accession>A0A9X1HU69</accession>
<protein>
    <submittedName>
        <fullName evidence="1">DNA polymerase III subunit</fullName>
    </submittedName>
</protein>
<reference evidence="1" key="1">
    <citation type="submission" date="2021-09" db="EMBL/GenBank/DDBJ databases">
        <title>Fulvivirga sp. isolated from coastal sediment.</title>
        <authorList>
            <person name="Yu H."/>
        </authorList>
    </citation>
    <scope>NUCLEOTIDE SEQUENCE</scope>
    <source>
        <strain evidence="1">1062</strain>
    </source>
</reference>
<dbReference type="InterPro" id="IPR050238">
    <property type="entry name" value="DNA_Rep/Repair_Clamp_Loader"/>
</dbReference>
<dbReference type="Proteomes" id="UP001139409">
    <property type="component" value="Unassembled WGS sequence"/>
</dbReference>
<sequence length="374" mass="42708">MRFSDIHGMEDIKHQLVKSAAAGKIAHAQLFSGRPGAPNLPMALAYATYLNCESPTESDACGECAACTKNNKFIHPDLHFVFPVSGTKSVKSKDAISQVFLKEWRTFLQKTPNGTLEQWAAEYGGENKQVNISKEESRQIIRNLTLKAFEGKYKIMLIWLPEFFHPFAANGILKILEEPPENTVFLLVSNESERLLGTILSRTQMVQIRKHSPDEITQILSADSTIDPARIRQAARICDGDVNEAYRLLDKLDGDQHHTYVEWVRLCYDRSKMDELVRMAEDFHRSSKIEQKTLFQYGLNIMRECMITFHAPELSRSGEDEKSFLTKFSKLLSVTQVEEISARYNEALFHLERNGSPKMTFLDTSLQIMKIFHP</sequence>
<comment type="caution">
    <text evidence="1">The sequence shown here is derived from an EMBL/GenBank/DDBJ whole genome shotgun (WGS) entry which is preliminary data.</text>
</comment>
<dbReference type="RefSeq" id="WP_225698882.1">
    <property type="nucleotide sequence ID" value="NZ_JAIXNE010000005.1"/>
</dbReference>
<dbReference type="AlphaFoldDB" id="A0A9X1HU69"/>
<dbReference type="GO" id="GO:0006261">
    <property type="term" value="P:DNA-templated DNA replication"/>
    <property type="evidence" value="ECO:0007669"/>
    <property type="project" value="TreeGrafter"/>
</dbReference>
<dbReference type="PANTHER" id="PTHR11669:SF8">
    <property type="entry name" value="DNA POLYMERASE III SUBUNIT DELTA"/>
    <property type="match status" value="1"/>
</dbReference>
<keyword evidence="2" id="KW-1185">Reference proteome</keyword>
<dbReference type="PANTHER" id="PTHR11669">
    <property type="entry name" value="REPLICATION FACTOR C / DNA POLYMERASE III GAMMA-TAU SUBUNIT"/>
    <property type="match status" value="1"/>
</dbReference>
<dbReference type="Gene3D" id="3.40.50.300">
    <property type="entry name" value="P-loop containing nucleotide triphosphate hydrolases"/>
    <property type="match status" value="1"/>
</dbReference>
<organism evidence="1 2">
    <name type="scientific">Fulvivirga sedimenti</name>
    <dbReference type="NCBI Taxonomy" id="2879465"/>
    <lineage>
        <taxon>Bacteria</taxon>
        <taxon>Pseudomonadati</taxon>
        <taxon>Bacteroidota</taxon>
        <taxon>Cytophagia</taxon>
        <taxon>Cytophagales</taxon>
        <taxon>Fulvivirgaceae</taxon>
        <taxon>Fulvivirga</taxon>
    </lineage>
</organism>
<dbReference type="EMBL" id="JAIXNE010000005">
    <property type="protein sequence ID" value="MCA6078021.1"/>
    <property type="molecule type" value="Genomic_DNA"/>
</dbReference>
<dbReference type="Pfam" id="PF13177">
    <property type="entry name" value="DNA_pol3_delta2"/>
    <property type="match status" value="1"/>
</dbReference>
<evidence type="ECO:0000313" key="1">
    <source>
        <dbReference type="EMBL" id="MCA6078021.1"/>
    </source>
</evidence>
<name>A0A9X1HU69_9BACT</name>
<gene>
    <name evidence="1" type="ORF">LDX50_24315</name>
</gene>